<proteinExistence type="predicted"/>
<protein>
    <recommendedName>
        <fullName evidence="2">DUF7924 domain-containing protein</fullName>
    </recommendedName>
</protein>
<sequence length="477" mass="52769">MLICYKSSTAAIDRGTKRRVAPLDDLSLDHQRKRNCKSASLSRPGSPAEIATEAAADAEPPDLRHNPVGFWATQGTWPPPSLAGPSVERILARRNSISSFDQDVFDFGHSPVCSDLSLPEDNAALYRDPLYDMFQNQGDMSMEMDVPENPLPEIPPAEIGITDESESLVHDLVNHEQVFPAGTIFDDGLFAAACLNVKDKNPERITQDISRLIVPSAETLALRDEKFQNLVESVNEFWSHSIPLTSLRPKPGYSVGFRRAAFSQQRLVKLSPFLGNIVGGDQSFFMGTSYMYFPFLMCEVGTGSTALDNADDQSAHSTSIAVRAVAELFLAVGRESEVNRKIVAFSVSHDHCSVRIYGHYPVIQNRNIQYFRHPIQEFDFTPTEDGDQRWTAYQFVKNVYERWAPAHLDAICSAVDQLPDEVNVGIVALRSTGLSRTFSAQHFSSFTSEAVLAEVCASQPSVPQEPLTTPGTIYTGF</sequence>
<comment type="caution">
    <text evidence="3">The sequence shown here is derived from an EMBL/GenBank/DDBJ whole genome shotgun (WGS) entry which is preliminary data.</text>
</comment>
<evidence type="ECO:0000313" key="4">
    <source>
        <dbReference type="Proteomes" id="UP000766486"/>
    </source>
</evidence>
<accession>A0ABY6V3G3</accession>
<dbReference type="PANTHER" id="PTHR42470:SF2">
    <property type="match status" value="1"/>
</dbReference>
<gene>
    <name evidence="3" type="ORF">CLO192961_LOCUS462757</name>
</gene>
<reference evidence="3 4" key="1">
    <citation type="submission" date="2019-06" db="EMBL/GenBank/DDBJ databases">
        <authorList>
            <person name="Broberg M."/>
        </authorList>
    </citation>
    <scope>NUCLEOTIDE SEQUENCE [LARGE SCALE GENOMIC DNA]</scope>
</reference>
<keyword evidence="4" id="KW-1185">Reference proteome</keyword>
<dbReference type="InterPro" id="IPR057684">
    <property type="entry name" value="DUF7924"/>
</dbReference>
<dbReference type="PANTHER" id="PTHR42470">
    <property type="entry name" value="VAST DOMAIN-CONTAINING PROTEIN"/>
    <property type="match status" value="1"/>
</dbReference>
<evidence type="ECO:0000313" key="3">
    <source>
        <dbReference type="EMBL" id="VUC36990.1"/>
    </source>
</evidence>
<feature type="compositionally biased region" description="Low complexity" evidence="1">
    <location>
        <begin position="47"/>
        <end position="58"/>
    </location>
</feature>
<organism evidence="3 4">
    <name type="scientific">Bionectria ochroleuca</name>
    <name type="common">Gliocladium roseum</name>
    <dbReference type="NCBI Taxonomy" id="29856"/>
    <lineage>
        <taxon>Eukaryota</taxon>
        <taxon>Fungi</taxon>
        <taxon>Dikarya</taxon>
        <taxon>Ascomycota</taxon>
        <taxon>Pezizomycotina</taxon>
        <taxon>Sordariomycetes</taxon>
        <taxon>Hypocreomycetidae</taxon>
        <taxon>Hypocreales</taxon>
        <taxon>Bionectriaceae</taxon>
        <taxon>Clonostachys</taxon>
    </lineage>
</organism>
<feature type="domain" description="DUF7924" evidence="2">
    <location>
        <begin position="190"/>
        <end position="415"/>
    </location>
</feature>
<feature type="region of interest" description="Disordered" evidence="1">
    <location>
        <begin position="34"/>
        <end position="62"/>
    </location>
</feature>
<dbReference type="EMBL" id="CABFNS010000936">
    <property type="protein sequence ID" value="VUC36990.1"/>
    <property type="molecule type" value="Genomic_DNA"/>
</dbReference>
<dbReference type="Pfam" id="PF25545">
    <property type="entry name" value="DUF7924"/>
    <property type="match status" value="1"/>
</dbReference>
<evidence type="ECO:0000256" key="1">
    <source>
        <dbReference type="SAM" id="MobiDB-lite"/>
    </source>
</evidence>
<name>A0ABY6V3G3_BIOOC</name>
<evidence type="ECO:0000259" key="2">
    <source>
        <dbReference type="Pfam" id="PF25545"/>
    </source>
</evidence>
<dbReference type="Proteomes" id="UP000766486">
    <property type="component" value="Unassembled WGS sequence"/>
</dbReference>